<dbReference type="OrthoDB" id="1436780at2759"/>
<dbReference type="EMBL" id="QJKJ01014931">
    <property type="protein sequence ID" value="RDX63379.1"/>
    <property type="molecule type" value="Genomic_DNA"/>
</dbReference>
<accession>A0A371EBL0</accession>
<sequence length="230" mass="26398">MAGYEWLSREVEAFPSRVRTQGDVAKLVKEPCSANESVFMGAWEGDINFIYLYKTLFQDLGITPSFDAFKVDVLNVLNVAPTHLYPNGWAAMQAFWVICHFLHMEPTAAKFLHHYAMRLYQKYGCVSLTELIGKFNFKSLRAKQAKKKKSFEVVLDNQEVATSLTLLTPITETTILDKDFLPQGMIRPNFLSDKDRKMMRTAGPIAVMEVVFVFEAQSWSWGKEFKHSYN</sequence>
<evidence type="ECO:0000313" key="2">
    <source>
        <dbReference type="EMBL" id="RDX63379.1"/>
    </source>
</evidence>
<organism evidence="2 3">
    <name type="scientific">Mucuna pruriens</name>
    <name type="common">Velvet bean</name>
    <name type="synonym">Dolichos pruriens</name>
    <dbReference type="NCBI Taxonomy" id="157652"/>
    <lineage>
        <taxon>Eukaryota</taxon>
        <taxon>Viridiplantae</taxon>
        <taxon>Streptophyta</taxon>
        <taxon>Embryophyta</taxon>
        <taxon>Tracheophyta</taxon>
        <taxon>Spermatophyta</taxon>
        <taxon>Magnoliopsida</taxon>
        <taxon>eudicotyledons</taxon>
        <taxon>Gunneridae</taxon>
        <taxon>Pentapetalae</taxon>
        <taxon>rosids</taxon>
        <taxon>fabids</taxon>
        <taxon>Fabales</taxon>
        <taxon>Fabaceae</taxon>
        <taxon>Papilionoideae</taxon>
        <taxon>50 kb inversion clade</taxon>
        <taxon>NPAAA clade</taxon>
        <taxon>indigoferoid/millettioid clade</taxon>
        <taxon>Phaseoleae</taxon>
        <taxon>Mucuna</taxon>
    </lineage>
</organism>
<feature type="domain" description="Transposase (putative) gypsy type" evidence="1">
    <location>
        <begin position="60"/>
        <end position="118"/>
    </location>
</feature>
<keyword evidence="3" id="KW-1185">Reference proteome</keyword>
<proteinExistence type="predicted"/>
<evidence type="ECO:0000259" key="1">
    <source>
        <dbReference type="Pfam" id="PF04195"/>
    </source>
</evidence>
<dbReference type="InterPro" id="IPR007321">
    <property type="entry name" value="Transposase_28"/>
</dbReference>
<protein>
    <recommendedName>
        <fullName evidence="1">Transposase (putative) gypsy type domain-containing protein</fullName>
    </recommendedName>
</protein>
<reference evidence="2" key="1">
    <citation type="submission" date="2018-05" db="EMBL/GenBank/DDBJ databases">
        <title>Draft genome of Mucuna pruriens seed.</title>
        <authorList>
            <person name="Nnadi N.E."/>
            <person name="Vos R."/>
            <person name="Hasami M.H."/>
            <person name="Devisetty U.K."/>
            <person name="Aguiy J.C."/>
        </authorList>
    </citation>
    <scope>NUCLEOTIDE SEQUENCE [LARGE SCALE GENOMIC DNA]</scope>
    <source>
        <strain evidence="2">JCA_2017</strain>
    </source>
</reference>
<evidence type="ECO:0000313" key="3">
    <source>
        <dbReference type="Proteomes" id="UP000257109"/>
    </source>
</evidence>
<comment type="caution">
    <text evidence="2">The sequence shown here is derived from an EMBL/GenBank/DDBJ whole genome shotgun (WGS) entry which is preliminary data.</text>
</comment>
<gene>
    <name evidence="2" type="ORF">CR513_58192</name>
</gene>
<name>A0A371EBL0_MUCPR</name>
<dbReference type="Proteomes" id="UP000257109">
    <property type="component" value="Unassembled WGS sequence"/>
</dbReference>
<dbReference type="AlphaFoldDB" id="A0A371EBL0"/>
<dbReference type="Pfam" id="PF04195">
    <property type="entry name" value="Transposase_28"/>
    <property type="match status" value="1"/>
</dbReference>
<feature type="non-terminal residue" evidence="2">
    <location>
        <position position="1"/>
    </location>
</feature>